<feature type="binding site" evidence="9">
    <location>
        <position position="46"/>
    </location>
    <ligand>
        <name>ATP</name>
        <dbReference type="ChEBI" id="CHEBI:30616"/>
    </ligand>
</feature>
<dbReference type="FunFam" id="3.30.200.20:FF:000035">
    <property type="entry name" value="Serine/threonine protein kinase Stk1"/>
    <property type="match status" value="1"/>
</dbReference>
<comment type="catalytic activity">
    <reaction evidence="7">
        <text>L-threonyl-[protein] + ATP = O-phospho-L-threonyl-[protein] + ADP + H(+)</text>
        <dbReference type="Rhea" id="RHEA:46608"/>
        <dbReference type="Rhea" id="RHEA-COMP:11060"/>
        <dbReference type="Rhea" id="RHEA-COMP:11605"/>
        <dbReference type="ChEBI" id="CHEBI:15378"/>
        <dbReference type="ChEBI" id="CHEBI:30013"/>
        <dbReference type="ChEBI" id="CHEBI:30616"/>
        <dbReference type="ChEBI" id="CHEBI:61977"/>
        <dbReference type="ChEBI" id="CHEBI:456216"/>
        <dbReference type="EC" id="2.7.11.1"/>
    </reaction>
</comment>
<comment type="catalytic activity">
    <reaction evidence="8">
        <text>L-seryl-[protein] + ATP = O-phospho-L-seryl-[protein] + ADP + H(+)</text>
        <dbReference type="Rhea" id="RHEA:17989"/>
        <dbReference type="Rhea" id="RHEA-COMP:9863"/>
        <dbReference type="Rhea" id="RHEA-COMP:11604"/>
        <dbReference type="ChEBI" id="CHEBI:15378"/>
        <dbReference type="ChEBI" id="CHEBI:29999"/>
        <dbReference type="ChEBI" id="CHEBI:30616"/>
        <dbReference type="ChEBI" id="CHEBI:83421"/>
        <dbReference type="ChEBI" id="CHEBI:456216"/>
        <dbReference type="EC" id="2.7.11.1"/>
    </reaction>
</comment>
<accession>A0A919PU41</accession>
<keyword evidence="5" id="KW-0418">Kinase</keyword>
<evidence type="ECO:0000256" key="6">
    <source>
        <dbReference type="ARBA" id="ARBA00022840"/>
    </source>
</evidence>
<feature type="region of interest" description="Disordered" evidence="10">
    <location>
        <begin position="384"/>
        <end position="406"/>
    </location>
</feature>
<evidence type="ECO:0000256" key="4">
    <source>
        <dbReference type="ARBA" id="ARBA00022741"/>
    </source>
</evidence>
<sequence>MRQTEAVDEGQLLNGRYRLGDRLGEGGMSVVWRARDEVLGRSVAVKVLAGTFAADADWRRRIRVEARAAASLSHPNVTNVYDYGETAEGHPFVVMELLRGPTLAERLTAGPLRPAAAIRVCAEVAAGLAAAHAERFVHRDVKPANVVLTPGAAKLVDFGIVGIPGDAGSGLDADGLVLGTPAYLAPERLVGDDAVPASDVYAFGLLLYRCLTGRLPWDSETTTQMLRSHVTVAPEPLPDLPGVPAQVRDLCMRCLVKAPAARPSAEEAAAVLAAAAGVSPRPSAEELDSVRPAQAPVIDAAEAADSTSDATAPVDATVLVVARSGPAGAEPSGHASSSRDASSSTDASPSRDAGGTTGLLPAAGAGPLGLAGFAAEAGGGPAGDGTTGVVRTGGLPGEGATDVIGDDAGDRRRVLAGLAVVIAVAALLVTFALNRPTGGPQASVEAARGGPGAGVAGTATTDPGATPSDTPTSTDAQLPAVDGGTPGAGPGAGGPGGGPGNTGNSGAGNGGTGGGNGTGNSGNGNGNGGPAGGTPPAATPAAPPAAGNPVRLGTLGGVIVAVCTGNKVTVTGAEPAAGATLLSLQGGARDKSRVEFNLAGVRLRFEVRCVGGVPVATPD</sequence>
<dbReference type="GO" id="GO:0005524">
    <property type="term" value="F:ATP binding"/>
    <property type="evidence" value="ECO:0007669"/>
    <property type="project" value="UniProtKB-UniRule"/>
</dbReference>
<evidence type="ECO:0000256" key="3">
    <source>
        <dbReference type="ARBA" id="ARBA00022679"/>
    </source>
</evidence>
<dbReference type="PROSITE" id="PS00107">
    <property type="entry name" value="PROTEIN_KINASE_ATP"/>
    <property type="match status" value="1"/>
</dbReference>
<dbReference type="InterPro" id="IPR017441">
    <property type="entry name" value="Protein_kinase_ATP_BS"/>
</dbReference>
<feature type="region of interest" description="Disordered" evidence="10">
    <location>
        <begin position="325"/>
        <end position="361"/>
    </location>
</feature>
<evidence type="ECO:0000256" key="9">
    <source>
        <dbReference type="PROSITE-ProRule" id="PRU10141"/>
    </source>
</evidence>
<dbReference type="Proteomes" id="UP000660611">
    <property type="component" value="Unassembled WGS sequence"/>
</dbReference>
<dbReference type="Gene3D" id="3.30.200.20">
    <property type="entry name" value="Phosphorylase Kinase, domain 1"/>
    <property type="match status" value="1"/>
</dbReference>
<evidence type="ECO:0000313" key="13">
    <source>
        <dbReference type="Proteomes" id="UP000660611"/>
    </source>
</evidence>
<evidence type="ECO:0000256" key="8">
    <source>
        <dbReference type="ARBA" id="ARBA00048679"/>
    </source>
</evidence>
<feature type="region of interest" description="Disordered" evidence="10">
    <location>
        <begin position="438"/>
        <end position="545"/>
    </location>
</feature>
<dbReference type="Gene3D" id="1.10.510.10">
    <property type="entry name" value="Transferase(Phosphotransferase) domain 1"/>
    <property type="match status" value="1"/>
</dbReference>
<dbReference type="InterPro" id="IPR008271">
    <property type="entry name" value="Ser/Thr_kinase_AS"/>
</dbReference>
<name>A0A919PU41_9ACTN</name>
<feature type="compositionally biased region" description="Low complexity" evidence="10">
    <location>
        <begin position="335"/>
        <end position="361"/>
    </location>
</feature>
<keyword evidence="4 9" id="KW-0547">Nucleotide-binding</keyword>
<organism evidence="12 13">
    <name type="scientific">Dactylosporangium siamense</name>
    <dbReference type="NCBI Taxonomy" id="685454"/>
    <lineage>
        <taxon>Bacteria</taxon>
        <taxon>Bacillati</taxon>
        <taxon>Actinomycetota</taxon>
        <taxon>Actinomycetes</taxon>
        <taxon>Micromonosporales</taxon>
        <taxon>Micromonosporaceae</taxon>
        <taxon>Dactylosporangium</taxon>
    </lineage>
</organism>
<dbReference type="Pfam" id="PF00069">
    <property type="entry name" value="Pkinase"/>
    <property type="match status" value="1"/>
</dbReference>
<feature type="compositionally biased region" description="Low complexity" evidence="10">
    <location>
        <begin position="456"/>
        <end position="476"/>
    </location>
</feature>
<dbReference type="InterPro" id="IPR011009">
    <property type="entry name" value="Kinase-like_dom_sf"/>
</dbReference>
<dbReference type="EMBL" id="BONQ01000140">
    <property type="protein sequence ID" value="GIG50865.1"/>
    <property type="molecule type" value="Genomic_DNA"/>
</dbReference>
<comment type="caution">
    <text evidence="12">The sequence shown here is derived from an EMBL/GenBank/DDBJ whole genome shotgun (WGS) entry which is preliminary data.</text>
</comment>
<evidence type="ECO:0000313" key="12">
    <source>
        <dbReference type="EMBL" id="GIG50865.1"/>
    </source>
</evidence>
<dbReference type="PANTHER" id="PTHR43289">
    <property type="entry name" value="MITOGEN-ACTIVATED PROTEIN KINASE KINASE KINASE 20-RELATED"/>
    <property type="match status" value="1"/>
</dbReference>
<evidence type="ECO:0000259" key="11">
    <source>
        <dbReference type="PROSITE" id="PS50011"/>
    </source>
</evidence>
<keyword evidence="13" id="KW-1185">Reference proteome</keyword>
<dbReference type="InterPro" id="IPR000719">
    <property type="entry name" value="Prot_kinase_dom"/>
</dbReference>
<evidence type="ECO:0000256" key="5">
    <source>
        <dbReference type="ARBA" id="ARBA00022777"/>
    </source>
</evidence>
<gene>
    <name evidence="12" type="ORF">Dsi01nite_089060</name>
</gene>
<evidence type="ECO:0000256" key="1">
    <source>
        <dbReference type="ARBA" id="ARBA00012513"/>
    </source>
</evidence>
<dbReference type="PROSITE" id="PS00108">
    <property type="entry name" value="PROTEIN_KINASE_ST"/>
    <property type="match status" value="1"/>
</dbReference>
<dbReference type="PROSITE" id="PS50011">
    <property type="entry name" value="PROTEIN_KINASE_DOM"/>
    <property type="match status" value="1"/>
</dbReference>
<evidence type="ECO:0000256" key="2">
    <source>
        <dbReference type="ARBA" id="ARBA00022527"/>
    </source>
</evidence>
<dbReference type="AlphaFoldDB" id="A0A919PU41"/>
<dbReference type="PANTHER" id="PTHR43289:SF34">
    <property type="entry name" value="SERINE_THREONINE-PROTEIN KINASE YBDM-RELATED"/>
    <property type="match status" value="1"/>
</dbReference>
<proteinExistence type="predicted"/>
<dbReference type="EC" id="2.7.11.1" evidence="1"/>
<dbReference type="SMART" id="SM00220">
    <property type="entry name" value="S_TKc"/>
    <property type="match status" value="1"/>
</dbReference>
<feature type="domain" description="Protein kinase" evidence="11">
    <location>
        <begin position="17"/>
        <end position="272"/>
    </location>
</feature>
<dbReference type="GO" id="GO:0004674">
    <property type="term" value="F:protein serine/threonine kinase activity"/>
    <property type="evidence" value="ECO:0007669"/>
    <property type="project" value="UniProtKB-KW"/>
</dbReference>
<keyword evidence="6 9" id="KW-0067">ATP-binding</keyword>
<evidence type="ECO:0000256" key="10">
    <source>
        <dbReference type="SAM" id="MobiDB-lite"/>
    </source>
</evidence>
<dbReference type="SUPFAM" id="SSF56112">
    <property type="entry name" value="Protein kinase-like (PK-like)"/>
    <property type="match status" value="1"/>
</dbReference>
<keyword evidence="3" id="KW-0808">Transferase</keyword>
<dbReference type="CDD" id="cd14014">
    <property type="entry name" value="STKc_PknB_like"/>
    <property type="match status" value="1"/>
</dbReference>
<reference evidence="12" key="1">
    <citation type="submission" date="2021-01" db="EMBL/GenBank/DDBJ databases">
        <title>Whole genome shotgun sequence of Dactylosporangium siamense NBRC 106093.</title>
        <authorList>
            <person name="Komaki H."/>
            <person name="Tamura T."/>
        </authorList>
    </citation>
    <scope>NUCLEOTIDE SEQUENCE</scope>
    <source>
        <strain evidence="12">NBRC 106093</strain>
    </source>
</reference>
<keyword evidence="2" id="KW-0723">Serine/threonine-protein kinase</keyword>
<feature type="compositionally biased region" description="Gly residues" evidence="10">
    <location>
        <begin position="484"/>
        <end position="532"/>
    </location>
</feature>
<protein>
    <recommendedName>
        <fullName evidence="1">non-specific serine/threonine protein kinase</fullName>
        <ecNumber evidence="1">2.7.11.1</ecNumber>
    </recommendedName>
</protein>
<evidence type="ECO:0000256" key="7">
    <source>
        <dbReference type="ARBA" id="ARBA00047899"/>
    </source>
</evidence>